<feature type="domain" description="N-acetyltransferase" evidence="1">
    <location>
        <begin position="126"/>
        <end position="263"/>
    </location>
</feature>
<dbReference type="GO" id="GO:0016746">
    <property type="term" value="F:acyltransferase activity"/>
    <property type="evidence" value="ECO:0007669"/>
    <property type="project" value="UniProtKB-KW"/>
</dbReference>
<organism evidence="2 3">
    <name type="scientific">Paenibacillus septentrionalis</name>
    <dbReference type="NCBI Taxonomy" id="429342"/>
    <lineage>
        <taxon>Bacteria</taxon>
        <taxon>Bacillati</taxon>
        <taxon>Bacillota</taxon>
        <taxon>Bacilli</taxon>
        <taxon>Bacillales</taxon>
        <taxon>Paenibacillaceae</taxon>
        <taxon>Paenibacillus</taxon>
    </lineage>
</organism>
<dbReference type="Gene3D" id="3.40.630.30">
    <property type="match status" value="1"/>
</dbReference>
<gene>
    <name evidence="2" type="ORF">ACFP56_10215</name>
</gene>
<comment type="caution">
    <text evidence="2">The sequence shown here is derived from an EMBL/GenBank/DDBJ whole genome shotgun (WGS) entry which is preliminary data.</text>
</comment>
<evidence type="ECO:0000313" key="3">
    <source>
        <dbReference type="Proteomes" id="UP001596233"/>
    </source>
</evidence>
<dbReference type="InterPro" id="IPR000182">
    <property type="entry name" value="GNAT_dom"/>
</dbReference>
<dbReference type="InterPro" id="IPR016181">
    <property type="entry name" value="Acyl_CoA_acyltransferase"/>
</dbReference>
<evidence type="ECO:0000313" key="2">
    <source>
        <dbReference type="EMBL" id="MFC6332997.1"/>
    </source>
</evidence>
<evidence type="ECO:0000259" key="1">
    <source>
        <dbReference type="PROSITE" id="PS51186"/>
    </source>
</evidence>
<dbReference type="EMBL" id="JBHSTE010000003">
    <property type="protein sequence ID" value="MFC6332997.1"/>
    <property type="molecule type" value="Genomic_DNA"/>
</dbReference>
<dbReference type="CDD" id="cd04301">
    <property type="entry name" value="NAT_SF"/>
    <property type="match status" value="1"/>
</dbReference>
<dbReference type="Pfam" id="PF00583">
    <property type="entry name" value="Acetyltransf_1"/>
    <property type="match status" value="1"/>
</dbReference>
<reference evidence="3" key="1">
    <citation type="journal article" date="2019" name="Int. J. Syst. Evol. Microbiol.">
        <title>The Global Catalogue of Microorganisms (GCM) 10K type strain sequencing project: providing services to taxonomists for standard genome sequencing and annotation.</title>
        <authorList>
            <consortium name="The Broad Institute Genomics Platform"/>
            <consortium name="The Broad Institute Genome Sequencing Center for Infectious Disease"/>
            <person name="Wu L."/>
            <person name="Ma J."/>
        </authorList>
    </citation>
    <scope>NUCLEOTIDE SEQUENCE [LARGE SCALE GENOMIC DNA]</scope>
    <source>
        <strain evidence="3">PCU 280</strain>
    </source>
</reference>
<dbReference type="SUPFAM" id="SSF55729">
    <property type="entry name" value="Acyl-CoA N-acyltransferases (Nat)"/>
    <property type="match status" value="1"/>
</dbReference>
<proteinExistence type="predicted"/>
<accession>A0ABW1V2H0</accession>
<keyword evidence="2" id="KW-0012">Acyltransferase</keyword>
<sequence length="263" mass="30419">MNTLTDLIEKAEINYMIDRMIAIQQREGNPEGIEIRRFGSAVAFYSKTMPWGLFNNVKGYLQEDVIDDIIQFYNERDRKFEFQIIPSKVNPPVLAMLHQRSFYQSGFHTSLFAEPRAVELKEQPNIYIRELKEEEFETYARVHCLGTGLSLSGQSAVAANNHVLFQREGWRYYIAYYYDQPAAVAVMHIEDQLASLTFATTLPEYRRMGLQSQLLQARINEAYHRGCRLVVGQCTYGSASHRNMERVGMKIGYTRATWTIASE</sequence>
<dbReference type="RefSeq" id="WP_379234000.1">
    <property type="nucleotide sequence ID" value="NZ_JBHSTE010000003.1"/>
</dbReference>
<dbReference type="PROSITE" id="PS51186">
    <property type="entry name" value="GNAT"/>
    <property type="match status" value="1"/>
</dbReference>
<keyword evidence="3" id="KW-1185">Reference proteome</keyword>
<protein>
    <submittedName>
        <fullName evidence="2">GNAT family N-acetyltransferase</fullName>
        <ecNumber evidence="2">2.3.1.-</ecNumber>
    </submittedName>
</protein>
<dbReference type="EC" id="2.3.1.-" evidence="2"/>
<name>A0ABW1V2H0_9BACL</name>
<dbReference type="Proteomes" id="UP001596233">
    <property type="component" value="Unassembled WGS sequence"/>
</dbReference>
<keyword evidence="2" id="KW-0808">Transferase</keyword>